<comment type="similarity">
    <text evidence="2 6">Belongs to the trans-sulfuration enzymes family.</text>
</comment>
<dbReference type="OrthoDB" id="7316598at2"/>
<dbReference type="InterPro" id="IPR006235">
    <property type="entry name" value="OAc-hSer/O-AcSer_sulfhydrylase"/>
</dbReference>
<evidence type="ECO:0000313" key="7">
    <source>
        <dbReference type="EMBL" id="RVU20609.1"/>
    </source>
</evidence>
<dbReference type="EC" id="2.5.1.49" evidence="7"/>
<comment type="cofactor">
    <cofactor evidence="1 6">
        <name>pyridoxal 5'-phosphate</name>
        <dbReference type="ChEBI" id="CHEBI:597326"/>
    </cofactor>
</comment>
<evidence type="ECO:0000256" key="6">
    <source>
        <dbReference type="RuleBase" id="RU362118"/>
    </source>
</evidence>
<dbReference type="SUPFAM" id="SSF53383">
    <property type="entry name" value="PLP-dependent transferases"/>
    <property type="match status" value="1"/>
</dbReference>
<name>A0A437PEF8_9HYPH</name>
<dbReference type="GO" id="GO:0006535">
    <property type="term" value="P:cysteine biosynthetic process from serine"/>
    <property type="evidence" value="ECO:0007669"/>
    <property type="project" value="TreeGrafter"/>
</dbReference>
<dbReference type="GO" id="GO:0019346">
    <property type="term" value="P:transsulfuration"/>
    <property type="evidence" value="ECO:0007669"/>
    <property type="project" value="InterPro"/>
</dbReference>
<dbReference type="AlphaFoldDB" id="A0A437PEF8"/>
<keyword evidence="8" id="KW-1185">Reference proteome</keyword>
<dbReference type="PROSITE" id="PS00868">
    <property type="entry name" value="CYS_MET_METAB_PP"/>
    <property type="match status" value="1"/>
</dbReference>
<evidence type="ECO:0000256" key="1">
    <source>
        <dbReference type="ARBA" id="ARBA00001933"/>
    </source>
</evidence>
<dbReference type="GO" id="GO:0071269">
    <property type="term" value="P:L-homocysteine biosynthetic process"/>
    <property type="evidence" value="ECO:0007669"/>
    <property type="project" value="TreeGrafter"/>
</dbReference>
<dbReference type="InterPro" id="IPR015422">
    <property type="entry name" value="PyrdxlP-dep_Trfase_small"/>
</dbReference>
<dbReference type="NCBIfam" id="NF004650">
    <property type="entry name" value="PRK05994.1"/>
    <property type="match status" value="1"/>
</dbReference>
<dbReference type="GO" id="GO:0004124">
    <property type="term" value="F:cysteine synthase activity"/>
    <property type="evidence" value="ECO:0007669"/>
    <property type="project" value="TreeGrafter"/>
</dbReference>
<dbReference type="PIRSF" id="PIRSF001434">
    <property type="entry name" value="CGS"/>
    <property type="match status" value="1"/>
</dbReference>
<proteinExistence type="inferred from homology"/>
<dbReference type="FunFam" id="3.40.640.10:FF:000035">
    <property type="entry name" value="O-succinylhomoserine sulfhydrylase"/>
    <property type="match status" value="1"/>
</dbReference>
<dbReference type="NCBIfam" id="TIGR01326">
    <property type="entry name" value="OAH_OAS_sulfhy"/>
    <property type="match status" value="1"/>
</dbReference>
<evidence type="ECO:0000256" key="2">
    <source>
        <dbReference type="ARBA" id="ARBA00009077"/>
    </source>
</evidence>
<keyword evidence="3 7" id="KW-0808">Transferase</keyword>
<dbReference type="RefSeq" id="WP_127727584.1">
    <property type="nucleotide sequence ID" value="NZ_SACP01000003.1"/>
</dbReference>
<dbReference type="Gene3D" id="3.90.1150.10">
    <property type="entry name" value="Aspartate Aminotransferase, domain 1"/>
    <property type="match status" value="1"/>
</dbReference>
<dbReference type="Proteomes" id="UP000286997">
    <property type="component" value="Unassembled WGS sequence"/>
</dbReference>
<evidence type="ECO:0000313" key="8">
    <source>
        <dbReference type="Proteomes" id="UP000286997"/>
    </source>
</evidence>
<dbReference type="Pfam" id="PF01053">
    <property type="entry name" value="Cys_Met_Meta_PP"/>
    <property type="match status" value="1"/>
</dbReference>
<dbReference type="InterPro" id="IPR015421">
    <property type="entry name" value="PyrdxlP-dep_Trfase_major"/>
</dbReference>
<organism evidence="7 8">
    <name type="scientific">Methylobacterium oryzihabitans</name>
    <dbReference type="NCBI Taxonomy" id="2499852"/>
    <lineage>
        <taxon>Bacteria</taxon>
        <taxon>Pseudomonadati</taxon>
        <taxon>Pseudomonadota</taxon>
        <taxon>Alphaproteobacteria</taxon>
        <taxon>Hyphomicrobiales</taxon>
        <taxon>Methylobacteriaceae</taxon>
        <taxon>Methylobacterium</taxon>
    </lineage>
</organism>
<sequence length="427" mass="45535">MTDRLPGFNTLAIHAGAAPDAATGARATPIYQTTSFVFDDVDHAASLFGLQAFGNIYTRITNPTNAVLEERIAALEGGTAAVAVASGHAAEFLVMHALMQPGDEFIAANKLYGGSINQFNHSYKNFGWSVVWADTDDPASFEAAITPRTKAIFIESIANPGGVITDIAAIAQVAKRHNIPLVVDNTMATPYLIRPFEHGADIVVHSATKFLGGHGNSIAGLIVDGGSFNWAGDARYPMLSQPRPEYAGMVLSETFGNFGFAIAVRVLGLRDLGPALSPFNAFLIINGIETLPLRMQRHSDNAKLVAEHLSRHPAVAWVSYPGLEGDRYHALHKRYCPHGAGAVFTFGLKGGYEAGVALVSNLKLFSHLANIGDTRSLVIHPASTTHRQLTDEQKTRAGAGPEVVRLSIGIEDPADLIADLDQALQPA</sequence>
<dbReference type="GO" id="GO:0003961">
    <property type="term" value="F:O-acetylhomoserine aminocarboxypropyltransferase activity"/>
    <property type="evidence" value="ECO:0007669"/>
    <property type="project" value="UniProtKB-EC"/>
</dbReference>
<comment type="caution">
    <text evidence="7">The sequence shown here is derived from an EMBL/GenBank/DDBJ whole genome shotgun (WGS) entry which is preliminary data.</text>
</comment>
<dbReference type="InterPro" id="IPR015424">
    <property type="entry name" value="PyrdxlP-dep_Trfase"/>
</dbReference>
<dbReference type="PANTHER" id="PTHR43797">
    <property type="entry name" value="HOMOCYSTEINE/CYSTEINE SYNTHASE"/>
    <property type="match status" value="1"/>
</dbReference>
<evidence type="ECO:0000256" key="5">
    <source>
        <dbReference type="PIRSR" id="PIRSR001434-2"/>
    </source>
</evidence>
<reference evidence="7 8" key="1">
    <citation type="submission" date="2019-01" db="EMBL/GenBank/DDBJ databases">
        <authorList>
            <person name="Chen W.-M."/>
        </authorList>
    </citation>
    <scope>NUCLEOTIDE SEQUENCE [LARGE SCALE GENOMIC DNA]</scope>
    <source>
        <strain evidence="7 8">TER-1</strain>
    </source>
</reference>
<evidence type="ECO:0000256" key="3">
    <source>
        <dbReference type="ARBA" id="ARBA00022679"/>
    </source>
</evidence>
<dbReference type="GO" id="GO:0030170">
    <property type="term" value="F:pyridoxal phosphate binding"/>
    <property type="evidence" value="ECO:0007669"/>
    <property type="project" value="InterPro"/>
</dbReference>
<feature type="modified residue" description="N6-(pyridoxal phosphate)lysine" evidence="5">
    <location>
        <position position="209"/>
    </location>
</feature>
<dbReference type="InterPro" id="IPR054542">
    <property type="entry name" value="Cys_met_metab_PP"/>
</dbReference>
<evidence type="ECO:0000256" key="4">
    <source>
        <dbReference type="ARBA" id="ARBA00022898"/>
    </source>
</evidence>
<dbReference type="CDD" id="cd00614">
    <property type="entry name" value="CGS_like"/>
    <property type="match status" value="1"/>
</dbReference>
<keyword evidence="4 5" id="KW-0663">Pyridoxal phosphate</keyword>
<dbReference type="Gene3D" id="3.40.640.10">
    <property type="entry name" value="Type I PLP-dependent aspartate aminotransferase-like (Major domain)"/>
    <property type="match status" value="1"/>
</dbReference>
<dbReference type="InterPro" id="IPR000277">
    <property type="entry name" value="Cys/Met-Metab_PyrdxlP-dep_enz"/>
</dbReference>
<protein>
    <submittedName>
        <fullName evidence="7">O-acetylhomoserine aminocarboxypropyltransferase</fullName>
        <ecNumber evidence="7">2.5.1.49</ecNumber>
    </submittedName>
</protein>
<dbReference type="EMBL" id="SACP01000003">
    <property type="protein sequence ID" value="RVU20609.1"/>
    <property type="molecule type" value="Genomic_DNA"/>
</dbReference>
<dbReference type="PANTHER" id="PTHR43797:SF2">
    <property type="entry name" value="HOMOCYSTEINE_CYSTEINE SYNTHASE"/>
    <property type="match status" value="1"/>
</dbReference>
<gene>
    <name evidence="7" type="ORF">EOE48_04460</name>
</gene>
<accession>A0A437PEF8</accession>
<dbReference type="GO" id="GO:0005737">
    <property type="term" value="C:cytoplasm"/>
    <property type="evidence" value="ECO:0007669"/>
    <property type="project" value="TreeGrafter"/>
</dbReference>